<dbReference type="PROSITE" id="PS50238">
    <property type="entry name" value="RHOGAP"/>
    <property type="match status" value="1"/>
</dbReference>
<comment type="caution">
    <text evidence="2">The sequence shown here is derived from an EMBL/GenBank/DDBJ whole genome shotgun (WGS) entry which is preliminary data.</text>
</comment>
<feature type="domain" description="Rho-GAP" evidence="1">
    <location>
        <begin position="1"/>
        <end position="109"/>
    </location>
</feature>
<evidence type="ECO:0000259" key="1">
    <source>
        <dbReference type="PROSITE" id="PS50238"/>
    </source>
</evidence>
<proteinExistence type="predicted"/>
<dbReference type="SUPFAM" id="SSF48350">
    <property type="entry name" value="GTPase activation domain, GAP"/>
    <property type="match status" value="1"/>
</dbReference>
<sequence length="109" mass="12130">MSETVSYLKGKGLRTEGIFRRSARVQLIKDIKKLYNLGKPVDFDQYADVHVPAVMLKSFLRELPSPCSPSRCTSRCRTSCRKCEARGFAPLEALGQRPGEAGQDGAEPR</sequence>
<dbReference type="Gene3D" id="1.10.555.10">
    <property type="entry name" value="Rho GTPase activation protein"/>
    <property type="match status" value="1"/>
</dbReference>
<dbReference type="InterPro" id="IPR008936">
    <property type="entry name" value="Rho_GTPase_activation_prot"/>
</dbReference>
<name>A0A9D3RHT2_ANGAN</name>
<gene>
    <name evidence="2" type="ORF">ANANG_G00313550</name>
</gene>
<dbReference type="GO" id="GO:0007264">
    <property type="term" value="P:small GTPase-mediated signal transduction"/>
    <property type="evidence" value="ECO:0007669"/>
    <property type="project" value="TreeGrafter"/>
</dbReference>
<protein>
    <recommendedName>
        <fullName evidence="1">Rho-GAP domain-containing protein</fullName>
    </recommendedName>
</protein>
<dbReference type="EMBL" id="JAFIRN010000019">
    <property type="protein sequence ID" value="KAG5830714.1"/>
    <property type="molecule type" value="Genomic_DNA"/>
</dbReference>
<dbReference type="AlphaFoldDB" id="A0A9D3RHT2"/>
<dbReference type="GO" id="GO:0005737">
    <property type="term" value="C:cytoplasm"/>
    <property type="evidence" value="ECO:0007669"/>
    <property type="project" value="TreeGrafter"/>
</dbReference>
<dbReference type="GO" id="GO:2001136">
    <property type="term" value="P:negative regulation of endocytic recycling"/>
    <property type="evidence" value="ECO:0007669"/>
    <property type="project" value="TreeGrafter"/>
</dbReference>
<dbReference type="Pfam" id="PF00620">
    <property type="entry name" value="RhoGAP"/>
    <property type="match status" value="1"/>
</dbReference>
<accession>A0A9D3RHT2</accession>
<dbReference type="PANTHER" id="PTHR45808:SF4">
    <property type="entry name" value="RHO GTPASE-ACTIVATING PROTEIN 8"/>
    <property type="match status" value="1"/>
</dbReference>
<dbReference type="GO" id="GO:0005096">
    <property type="term" value="F:GTPase activator activity"/>
    <property type="evidence" value="ECO:0007669"/>
    <property type="project" value="TreeGrafter"/>
</dbReference>
<keyword evidence="3" id="KW-1185">Reference proteome</keyword>
<reference evidence="2" key="1">
    <citation type="submission" date="2021-01" db="EMBL/GenBank/DDBJ databases">
        <title>A chromosome-scale assembly of European eel, Anguilla anguilla.</title>
        <authorList>
            <person name="Henkel C."/>
            <person name="Jong-Raadsen S.A."/>
            <person name="Dufour S."/>
            <person name="Weltzien F.-A."/>
            <person name="Palstra A.P."/>
            <person name="Pelster B."/>
            <person name="Spaink H.P."/>
            <person name="Van Den Thillart G.E."/>
            <person name="Jansen H."/>
            <person name="Zahm M."/>
            <person name="Klopp C."/>
            <person name="Cedric C."/>
            <person name="Louis A."/>
            <person name="Berthelot C."/>
            <person name="Parey E."/>
            <person name="Roest Crollius H."/>
            <person name="Montfort J."/>
            <person name="Robinson-Rechavi M."/>
            <person name="Bucao C."/>
            <person name="Bouchez O."/>
            <person name="Gislard M."/>
            <person name="Lluch J."/>
            <person name="Milhes M."/>
            <person name="Lampietro C."/>
            <person name="Lopez Roques C."/>
            <person name="Donnadieu C."/>
            <person name="Braasch I."/>
            <person name="Desvignes T."/>
            <person name="Postlethwait J."/>
            <person name="Bobe J."/>
            <person name="Guiguen Y."/>
            <person name="Dirks R."/>
        </authorList>
    </citation>
    <scope>NUCLEOTIDE SEQUENCE</scope>
    <source>
        <strain evidence="2">Tag_6206</strain>
        <tissue evidence="2">Liver</tissue>
    </source>
</reference>
<evidence type="ECO:0000313" key="3">
    <source>
        <dbReference type="Proteomes" id="UP001044222"/>
    </source>
</evidence>
<dbReference type="Proteomes" id="UP001044222">
    <property type="component" value="Chromosome 19"/>
</dbReference>
<evidence type="ECO:0000313" key="2">
    <source>
        <dbReference type="EMBL" id="KAG5830714.1"/>
    </source>
</evidence>
<dbReference type="InterPro" id="IPR000198">
    <property type="entry name" value="RhoGAP_dom"/>
</dbReference>
<organism evidence="2 3">
    <name type="scientific">Anguilla anguilla</name>
    <name type="common">European freshwater eel</name>
    <name type="synonym">Muraena anguilla</name>
    <dbReference type="NCBI Taxonomy" id="7936"/>
    <lineage>
        <taxon>Eukaryota</taxon>
        <taxon>Metazoa</taxon>
        <taxon>Chordata</taxon>
        <taxon>Craniata</taxon>
        <taxon>Vertebrata</taxon>
        <taxon>Euteleostomi</taxon>
        <taxon>Actinopterygii</taxon>
        <taxon>Neopterygii</taxon>
        <taxon>Teleostei</taxon>
        <taxon>Anguilliformes</taxon>
        <taxon>Anguillidae</taxon>
        <taxon>Anguilla</taxon>
    </lineage>
</organism>
<dbReference type="PANTHER" id="PTHR45808">
    <property type="entry name" value="RHO GTPASE-ACTIVATING PROTEIN 68F"/>
    <property type="match status" value="1"/>
</dbReference>